<organism evidence="2 3">
    <name type="scientific">Streptomyces phaeolivaceus</name>
    <dbReference type="NCBI Taxonomy" id="2653200"/>
    <lineage>
        <taxon>Bacteria</taxon>
        <taxon>Bacillati</taxon>
        <taxon>Actinomycetota</taxon>
        <taxon>Actinomycetes</taxon>
        <taxon>Kitasatosporales</taxon>
        <taxon>Streptomycetaceae</taxon>
        <taxon>Streptomyces</taxon>
    </lineage>
</organism>
<evidence type="ECO:0000313" key="3">
    <source>
        <dbReference type="Proteomes" id="UP000327294"/>
    </source>
</evidence>
<evidence type="ECO:0000256" key="1">
    <source>
        <dbReference type="SAM" id="MobiDB-lite"/>
    </source>
</evidence>
<name>A0A5P8K3S9_9ACTN</name>
<proteinExistence type="predicted"/>
<keyword evidence="3" id="KW-1185">Reference proteome</keyword>
<evidence type="ECO:0000313" key="2">
    <source>
        <dbReference type="EMBL" id="QFQ97442.1"/>
    </source>
</evidence>
<reference evidence="2 3" key="1">
    <citation type="submission" date="2019-10" db="EMBL/GenBank/DDBJ databases">
        <title>Streptomyces sp. strain GY16 isolated from leaves of Broussonetia papyrifera.</title>
        <authorList>
            <person name="Mo P."/>
        </authorList>
    </citation>
    <scope>NUCLEOTIDE SEQUENCE [LARGE SCALE GENOMIC DNA]</scope>
    <source>
        <strain evidence="2 3">GY16</strain>
    </source>
</reference>
<feature type="compositionally biased region" description="Basic and acidic residues" evidence="1">
    <location>
        <begin position="34"/>
        <end position="56"/>
    </location>
</feature>
<feature type="region of interest" description="Disordered" evidence="1">
    <location>
        <begin position="1"/>
        <end position="63"/>
    </location>
</feature>
<dbReference type="Proteomes" id="UP000327294">
    <property type="component" value="Chromosome"/>
</dbReference>
<dbReference type="KEGG" id="sphv:F9278_15855"/>
<feature type="compositionally biased region" description="Polar residues" evidence="1">
    <location>
        <begin position="1"/>
        <end position="11"/>
    </location>
</feature>
<gene>
    <name evidence="2" type="ORF">F9278_15855</name>
</gene>
<accession>A0A5P8K3S9</accession>
<sequence length="63" mass="7255">MGLFSRAQSSRAYPAAGLTVTGRADRFRRAKTSGAREADRAGQAWEDRDRQQDRRGRWYRPAR</sequence>
<dbReference type="AlphaFoldDB" id="A0A5P8K3S9"/>
<protein>
    <submittedName>
        <fullName evidence="2">Uncharacterized protein</fullName>
    </submittedName>
</protein>
<dbReference type="RefSeq" id="WP_152168918.1">
    <property type="nucleotide sequence ID" value="NZ_CP045096.1"/>
</dbReference>
<dbReference type="EMBL" id="CP045096">
    <property type="protein sequence ID" value="QFQ97442.1"/>
    <property type="molecule type" value="Genomic_DNA"/>
</dbReference>